<dbReference type="InterPro" id="IPR016181">
    <property type="entry name" value="Acyl_CoA_acyltransferase"/>
</dbReference>
<evidence type="ECO:0000313" key="2">
    <source>
        <dbReference type="Proteomes" id="UP001432062"/>
    </source>
</evidence>
<evidence type="ECO:0008006" key="3">
    <source>
        <dbReference type="Google" id="ProtNLM"/>
    </source>
</evidence>
<reference evidence="1" key="1">
    <citation type="submission" date="2022-10" db="EMBL/GenBank/DDBJ databases">
        <title>The complete genomes of actinobacterial strains from the NBC collection.</title>
        <authorList>
            <person name="Joergensen T.S."/>
            <person name="Alvarez Arevalo M."/>
            <person name="Sterndorff E.B."/>
            <person name="Faurdal D."/>
            <person name="Vuksanovic O."/>
            <person name="Mourched A.-S."/>
            <person name="Charusanti P."/>
            <person name="Shaw S."/>
            <person name="Blin K."/>
            <person name="Weber T."/>
        </authorList>
    </citation>
    <scope>NUCLEOTIDE SEQUENCE</scope>
    <source>
        <strain evidence="1">NBC_01482</strain>
    </source>
</reference>
<dbReference type="SUPFAM" id="SSF55729">
    <property type="entry name" value="Acyl-CoA N-acyltransferases (Nat)"/>
    <property type="match status" value="1"/>
</dbReference>
<name>A0ABZ1YW06_9NOCA</name>
<dbReference type="Gene3D" id="3.40.630.30">
    <property type="match status" value="1"/>
</dbReference>
<accession>A0ABZ1YW06</accession>
<dbReference type="RefSeq" id="WP_329410172.1">
    <property type="nucleotide sequence ID" value="NZ_CP109441.1"/>
</dbReference>
<organism evidence="1 2">
    <name type="scientific">Nocardia vinacea</name>
    <dbReference type="NCBI Taxonomy" id="96468"/>
    <lineage>
        <taxon>Bacteria</taxon>
        <taxon>Bacillati</taxon>
        <taxon>Actinomycetota</taxon>
        <taxon>Actinomycetes</taxon>
        <taxon>Mycobacteriales</taxon>
        <taxon>Nocardiaceae</taxon>
        <taxon>Nocardia</taxon>
    </lineage>
</organism>
<sequence>MTILVRQATLDDMDEIMAVEQDWEESQRASRDQMTARLRAYPEGFWIFEQHGEVVGTLMGFPMRYEADRISELSDWDTVTGHGYYPVIDLDTANAIYLASGSLKRTARGGTAYAVMMETPVELAERYGLDYVLTGAKIPGYDAYCRRFGEIDAPDYVLRTLGGCLVDPFLEMYRGHNYLVPDRSHIVPNYYPDPPSRDYGAIVVRSVRHSPARG</sequence>
<protein>
    <recommendedName>
        <fullName evidence="3">N-acetyltransferase domain-containing protein</fullName>
    </recommendedName>
</protein>
<dbReference type="Proteomes" id="UP001432062">
    <property type="component" value="Chromosome"/>
</dbReference>
<evidence type="ECO:0000313" key="1">
    <source>
        <dbReference type="EMBL" id="WUV46450.1"/>
    </source>
</evidence>
<dbReference type="EMBL" id="CP109441">
    <property type="protein sequence ID" value="WUV46450.1"/>
    <property type="molecule type" value="Genomic_DNA"/>
</dbReference>
<proteinExistence type="predicted"/>
<keyword evidence="2" id="KW-1185">Reference proteome</keyword>
<gene>
    <name evidence="1" type="ORF">OG563_46690</name>
</gene>